<feature type="domain" description="FecR protein" evidence="1">
    <location>
        <begin position="109"/>
        <end position="204"/>
    </location>
</feature>
<feature type="domain" description="FecR N-terminal" evidence="2">
    <location>
        <begin position="10"/>
        <end position="52"/>
    </location>
</feature>
<evidence type="ECO:0000313" key="3">
    <source>
        <dbReference type="EMBL" id="MBA6097082.1"/>
    </source>
</evidence>
<dbReference type="Pfam" id="PF04773">
    <property type="entry name" value="FecR"/>
    <property type="match status" value="1"/>
</dbReference>
<comment type="caution">
    <text evidence="3">The sequence shown here is derived from an EMBL/GenBank/DDBJ whole genome shotgun (WGS) entry which is preliminary data.</text>
</comment>
<dbReference type="PIRSF" id="PIRSF018266">
    <property type="entry name" value="FecR"/>
    <property type="match status" value="1"/>
</dbReference>
<name>A0A7W2KEK6_9PSED</name>
<evidence type="ECO:0000313" key="4">
    <source>
        <dbReference type="Proteomes" id="UP000545074"/>
    </source>
</evidence>
<evidence type="ECO:0000259" key="2">
    <source>
        <dbReference type="Pfam" id="PF16220"/>
    </source>
</evidence>
<dbReference type="InterPro" id="IPR012373">
    <property type="entry name" value="Ferrdict_sens_TM"/>
</dbReference>
<dbReference type="Pfam" id="PF16220">
    <property type="entry name" value="DUF4880"/>
    <property type="match status" value="1"/>
</dbReference>
<dbReference type="PANTHER" id="PTHR30273:SF2">
    <property type="entry name" value="PROTEIN FECR"/>
    <property type="match status" value="1"/>
</dbReference>
<dbReference type="InterPro" id="IPR006860">
    <property type="entry name" value="FecR"/>
</dbReference>
<protein>
    <submittedName>
        <fullName evidence="3">FecR domain-containing protein</fullName>
    </submittedName>
</protein>
<dbReference type="InterPro" id="IPR032623">
    <property type="entry name" value="FecR_N"/>
</dbReference>
<dbReference type="EMBL" id="JACGCX010000003">
    <property type="protein sequence ID" value="MBA6097082.1"/>
    <property type="molecule type" value="Genomic_DNA"/>
</dbReference>
<evidence type="ECO:0000259" key="1">
    <source>
        <dbReference type="Pfam" id="PF04773"/>
    </source>
</evidence>
<dbReference type="AlphaFoldDB" id="A0A7W2KEK6"/>
<gene>
    <name evidence="3" type="ORF">H4C80_08095</name>
</gene>
<sequence length="317" mass="36099">MSEVDKRILDEAAHWLARSCASDFNEAEQQALTDWRKQSARHEQVWSCAQQLRSKMSSVPGGIGMQVLARSRTPHNRRTVLRALAFAIATPALGGFSYRYMPWQSWAADFSTAKGEQRLARLTDGSQVLLNTDSAFDARFDRHNRMVRQYKGEILVKTAHDMPESTPPFIVQTDDGQLRALGTEFIVRQYPHFTEVSVLKGAVEISPAISTQRLIVREGQRTKFDARQIGACESSPVMSDAWTRGTLYADNMRLQAFLDEIGRYRTGILRCDDAVADLRVFGMYQLQDTDRLLDLLTHTLPVRVIRRTDYWVKITRA</sequence>
<accession>A0A7W2KEK6</accession>
<dbReference type="GO" id="GO:0016989">
    <property type="term" value="F:sigma factor antagonist activity"/>
    <property type="evidence" value="ECO:0007669"/>
    <property type="project" value="TreeGrafter"/>
</dbReference>
<dbReference type="Proteomes" id="UP000545074">
    <property type="component" value="Unassembled WGS sequence"/>
</dbReference>
<dbReference type="PANTHER" id="PTHR30273">
    <property type="entry name" value="PERIPLASMIC SIGNAL SENSOR AND SIGMA FACTOR ACTIVATOR FECR-RELATED"/>
    <property type="match status" value="1"/>
</dbReference>
<dbReference type="Gene3D" id="2.60.120.1440">
    <property type="match status" value="1"/>
</dbReference>
<reference evidence="3 4" key="1">
    <citation type="submission" date="2020-07" db="EMBL/GenBank/DDBJ databases">
        <title>Diversity of carbapenemase encoding genes among Pseudomonas putida group clinical isolates in a tertiary Brazilian hospital.</title>
        <authorList>
            <person name="Alberto-Lei F."/>
            <person name="Nodari C.S."/>
            <person name="Streling A.P."/>
            <person name="Paulino J.T."/>
            <person name="Bessa-Neto F.O."/>
            <person name="Cayo R."/>
            <person name="Gales A.C."/>
        </authorList>
    </citation>
    <scope>NUCLEOTIDE SEQUENCE [LARGE SCALE GENOMIC DNA]</scope>
    <source>
        <strain evidence="3 4">12815</strain>
    </source>
</reference>
<dbReference type="RefSeq" id="WP_054914053.1">
    <property type="nucleotide sequence ID" value="NZ_BQIO01000036.1"/>
</dbReference>
<proteinExistence type="predicted"/>
<organism evidence="3 4">
    <name type="scientific">Pseudomonas juntendi</name>
    <dbReference type="NCBI Taxonomy" id="2666183"/>
    <lineage>
        <taxon>Bacteria</taxon>
        <taxon>Pseudomonadati</taxon>
        <taxon>Pseudomonadota</taxon>
        <taxon>Gammaproteobacteria</taxon>
        <taxon>Pseudomonadales</taxon>
        <taxon>Pseudomonadaceae</taxon>
        <taxon>Pseudomonas</taxon>
    </lineage>
</organism>